<keyword evidence="1" id="KW-1133">Transmembrane helix</keyword>
<evidence type="ECO:0000256" key="1">
    <source>
        <dbReference type="SAM" id="Phobius"/>
    </source>
</evidence>
<keyword evidence="3" id="KW-1185">Reference proteome</keyword>
<reference evidence="3" key="1">
    <citation type="journal article" date="2006" name="PLoS Biol.">
        <title>Macronuclear genome sequence of the ciliate Tetrahymena thermophila, a model eukaryote.</title>
        <authorList>
            <person name="Eisen J.A."/>
            <person name="Coyne R.S."/>
            <person name="Wu M."/>
            <person name="Wu D."/>
            <person name="Thiagarajan M."/>
            <person name="Wortman J.R."/>
            <person name="Badger J.H."/>
            <person name="Ren Q."/>
            <person name="Amedeo P."/>
            <person name="Jones K.M."/>
            <person name="Tallon L.J."/>
            <person name="Delcher A.L."/>
            <person name="Salzberg S.L."/>
            <person name="Silva J.C."/>
            <person name="Haas B.J."/>
            <person name="Majoros W.H."/>
            <person name="Farzad M."/>
            <person name="Carlton J.M."/>
            <person name="Smith R.K. Jr."/>
            <person name="Garg J."/>
            <person name="Pearlman R.E."/>
            <person name="Karrer K.M."/>
            <person name="Sun L."/>
            <person name="Manning G."/>
            <person name="Elde N.C."/>
            <person name="Turkewitz A.P."/>
            <person name="Asai D.J."/>
            <person name="Wilkes D.E."/>
            <person name="Wang Y."/>
            <person name="Cai H."/>
            <person name="Collins K."/>
            <person name="Stewart B.A."/>
            <person name="Lee S.R."/>
            <person name="Wilamowska K."/>
            <person name="Weinberg Z."/>
            <person name="Ruzzo W.L."/>
            <person name="Wloga D."/>
            <person name="Gaertig J."/>
            <person name="Frankel J."/>
            <person name="Tsao C.-C."/>
            <person name="Gorovsky M.A."/>
            <person name="Keeling P.J."/>
            <person name="Waller R.F."/>
            <person name="Patron N.J."/>
            <person name="Cherry J.M."/>
            <person name="Stover N.A."/>
            <person name="Krieger C.J."/>
            <person name="del Toro C."/>
            <person name="Ryder H.F."/>
            <person name="Williamson S.C."/>
            <person name="Barbeau R.A."/>
            <person name="Hamilton E.P."/>
            <person name="Orias E."/>
        </authorList>
    </citation>
    <scope>NUCLEOTIDE SEQUENCE [LARGE SCALE GENOMIC DNA]</scope>
    <source>
        <strain evidence="3">SB210</strain>
    </source>
</reference>
<evidence type="ECO:0000313" key="2">
    <source>
        <dbReference type="EMBL" id="EAS07248.1"/>
    </source>
</evidence>
<feature type="transmembrane region" description="Helical" evidence="1">
    <location>
        <begin position="20"/>
        <end position="40"/>
    </location>
</feature>
<protein>
    <submittedName>
        <fullName evidence="2">Transmembrane protein, putative</fullName>
    </submittedName>
</protein>
<dbReference type="Proteomes" id="UP000009168">
    <property type="component" value="Unassembled WGS sequence"/>
</dbReference>
<dbReference type="GeneID" id="7839665"/>
<name>Q24HI3_TETTS</name>
<keyword evidence="1" id="KW-0472">Membrane</keyword>
<dbReference type="RefSeq" id="XP_001027490.1">
    <property type="nucleotide sequence ID" value="XM_001027490.1"/>
</dbReference>
<keyword evidence="1 2" id="KW-0812">Transmembrane</keyword>
<dbReference type="KEGG" id="tet:TTHERM_01001410"/>
<dbReference type="AlphaFoldDB" id="Q24HI3"/>
<organism evidence="2 3">
    <name type="scientific">Tetrahymena thermophila (strain SB210)</name>
    <dbReference type="NCBI Taxonomy" id="312017"/>
    <lineage>
        <taxon>Eukaryota</taxon>
        <taxon>Sar</taxon>
        <taxon>Alveolata</taxon>
        <taxon>Ciliophora</taxon>
        <taxon>Intramacronucleata</taxon>
        <taxon>Oligohymenophorea</taxon>
        <taxon>Hymenostomatida</taxon>
        <taxon>Tetrahymenina</taxon>
        <taxon>Tetrahymenidae</taxon>
        <taxon>Tetrahymena</taxon>
    </lineage>
</organism>
<sequence>MNYFNLENIENQSSRRNKKITRVALLSLLIVGMFGAILYFSEPNKTVVVPNMLYMDSQNNDLVITTSRNMTVCSSQGGDGIPDTHQQCTAYNSIQDIVAQKVEGTNMINVFIAYKDISYNTEFNSTGNYIPDQSEFKPFLEDEVDLVFKATLTNDGTLLGLYAPKNFTYSELVVRLTERLIEQYFPQLNATLYPQGPSMLLGASEQYVENNYLGLVAPTFSYQLVEDDHVILSKQYTDKNFVHFQYSLGGDIPSINFQSDFTIKNGQVEVNKEVMTFRVNKQEKIKLRESDSIPINNSTEYIELIGQSNSKIESHLEILSTTHNPELVSDLIIYEFNRGFVQIDLSQNSGKIDVLKGGEQGSSLLADAEPIIQKSYDVFRHAIVGNEISLSIDYKNFIDYSEISSSIWLNGLHIYTIYSTNIDHPWYACADFNRGDNRNEHLKVFEVIYPLLGGVLNIPISAYVQVDFGWNFTVGASGVNCNIEFKPYVNPSFEVTGAVSVWKVAEGGVFARGNVANTYVDFLLQLDRKALQLLFTVDAKLIPFEYHIGAFYQYINCSIRKIIQNIFKFKWGEVCSMSDRHEVPLLNGQLLETLSYNLHRETKPLLPPSA</sequence>
<dbReference type="HOGENOM" id="CLU_436494_0_0_1"/>
<evidence type="ECO:0000313" key="3">
    <source>
        <dbReference type="Proteomes" id="UP000009168"/>
    </source>
</evidence>
<dbReference type="InParanoid" id="Q24HI3"/>
<gene>
    <name evidence="2" type="ORF">TTHERM_01001410</name>
</gene>
<dbReference type="EMBL" id="GG662244">
    <property type="protein sequence ID" value="EAS07248.1"/>
    <property type="molecule type" value="Genomic_DNA"/>
</dbReference>
<accession>Q24HI3</accession>
<proteinExistence type="predicted"/>